<proteinExistence type="predicted"/>
<name>A0AAV4UVH2_9ARAC</name>
<protein>
    <submittedName>
        <fullName evidence="1">Uncharacterized protein</fullName>
    </submittedName>
</protein>
<dbReference type="Proteomes" id="UP001054837">
    <property type="component" value="Unassembled WGS sequence"/>
</dbReference>
<keyword evidence="2" id="KW-1185">Reference proteome</keyword>
<reference evidence="1 2" key="1">
    <citation type="submission" date="2021-06" db="EMBL/GenBank/DDBJ databases">
        <title>Caerostris darwini draft genome.</title>
        <authorList>
            <person name="Kono N."/>
            <person name="Arakawa K."/>
        </authorList>
    </citation>
    <scope>NUCLEOTIDE SEQUENCE [LARGE SCALE GENOMIC DNA]</scope>
</reference>
<evidence type="ECO:0000313" key="1">
    <source>
        <dbReference type="EMBL" id="GIY61653.1"/>
    </source>
</evidence>
<sequence>MGIHSGALFFNLGSHHKIQVAALNVRPIKRAAFFQAKVRDAIDWKIGTSAMEGRPRKGRCTGGVEFVMTLTWSINCDDFLSTGEGLIIDKWMRYKVCVL</sequence>
<accession>A0AAV4UVH2</accession>
<gene>
    <name evidence="1" type="ORF">CDAR_127451</name>
</gene>
<evidence type="ECO:0000313" key="2">
    <source>
        <dbReference type="Proteomes" id="UP001054837"/>
    </source>
</evidence>
<dbReference type="AlphaFoldDB" id="A0AAV4UVH2"/>
<organism evidence="1 2">
    <name type="scientific">Caerostris darwini</name>
    <dbReference type="NCBI Taxonomy" id="1538125"/>
    <lineage>
        <taxon>Eukaryota</taxon>
        <taxon>Metazoa</taxon>
        <taxon>Ecdysozoa</taxon>
        <taxon>Arthropoda</taxon>
        <taxon>Chelicerata</taxon>
        <taxon>Arachnida</taxon>
        <taxon>Araneae</taxon>
        <taxon>Araneomorphae</taxon>
        <taxon>Entelegynae</taxon>
        <taxon>Araneoidea</taxon>
        <taxon>Araneidae</taxon>
        <taxon>Caerostris</taxon>
    </lineage>
</organism>
<dbReference type="EMBL" id="BPLQ01011964">
    <property type="protein sequence ID" value="GIY61653.1"/>
    <property type="molecule type" value="Genomic_DNA"/>
</dbReference>
<comment type="caution">
    <text evidence="1">The sequence shown here is derived from an EMBL/GenBank/DDBJ whole genome shotgun (WGS) entry which is preliminary data.</text>
</comment>